<feature type="transmembrane region" description="Helical" evidence="7">
    <location>
        <begin position="27"/>
        <end position="44"/>
    </location>
</feature>
<feature type="transmembrane region" description="Helical" evidence="7">
    <location>
        <begin position="5"/>
        <end position="21"/>
    </location>
</feature>
<protein>
    <submittedName>
        <fullName evidence="9">SLC13 family permease</fullName>
    </submittedName>
</protein>
<evidence type="ECO:0000313" key="10">
    <source>
        <dbReference type="Proteomes" id="UP001156974"/>
    </source>
</evidence>
<feature type="transmembrane region" description="Helical" evidence="7">
    <location>
        <begin position="459"/>
        <end position="483"/>
    </location>
</feature>
<dbReference type="PROSITE" id="PS51202">
    <property type="entry name" value="RCK_C"/>
    <property type="match status" value="2"/>
</dbReference>
<evidence type="ECO:0000256" key="7">
    <source>
        <dbReference type="SAM" id="Phobius"/>
    </source>
</evidence>
<feature type="transmembrane region" description="Helical" evidence="7">
    <location>
        <begin position="513"/>
        <end position="532"/>
    </location>
</feature>
<feature type="transmembrane region" description="Helical" evidence="7">
    <location>
        <begin position="94"/>
        <end position="117"/>
    </location>
</feature>
<dbReference type="Gene3D" id="3.30.70.1450">
    <property type="entry name" value="Regulator of K+ conductance, C-terminal domain"/>
    <property type="match status" value="2"/>
</dbReference>
<feature type="transmembrane region" description="Helical" evidence="7">
    <location>
        <begin position="384"/>
        <end position="401"/>
    </location>
</feature>
<name>A0ABT6U5Q1_9GAMM</name>
<evidence type="ECO:0000256" key="4">
    <source>
        <dbReference type="ARBA" id="ARBA00022737"/>
    </source>
</evidence>
<evidence type="ECO:0000256" key="3">
    <source>
        <dbReference type="ARBA" id="ARBA00022692"/>
    </source>
</evidence>
<feature type="transmembrane region" description="Helical" evidence="7">
    <location>
        <begin position="166"/>
        <end position="190"/>
    </location>
</feature>
<feature type="transmembrane region" description="Helical" evidence="7">
    <location>
        <begin position="490"/>
        <end position="507"/>
    </location>
</feature>
<proteinExistence type="predicted"/>
<dbReference type="RefSeq" id="WP_175083496.1">
    <property type="nucleotide sequence ID" value="NZ_JAKUMG010000022.1"/>
</dbReference>
<dbReference type="InterPro" id="IPR004680">
    <property type="entry name" value="Cit_transptr-like_dom"/>
</dbReference>
<gene>
    <name evidence="9" type="ORF">MKZ47_20650</name>
</gene>
<comment type="subcellular location">
    <subcellularLocation>
        <location evidence="1">Membrane</location>
        <topology evidence="1">Multi-pass membrane protein</topology>
    </subcellularLocation>
</comment>
<evidence type="ECO:0000256" key="2">
    <source>
        <dbReference type="ARBA" id="ARBA00022448"/>
    </source>
</evidence>
<evidence type="ECO:0000313" key="9">
    <source>
        <dbReference type="EMBL" id="MDI4671476.1"/>
    </source>
</evidence>
<dbReference type="Proteomes" id="UP001156974">
    <property type="component" value="Unassembled WGS sequence"/>
</dbReference>
<keyword evidence="5 7" id="KW-1133">Transmembrane helix</keyword>
<feature type="domain" description="RCK C-terminal" evidence="8">
    <location>
        <begin position="195"/>
        <end position="279"/>
    </location>
</feature>
<evidence type="ECO:0000259" key="8">
    <source>
        <dbReference type="PROSITE" id="PS51202"/>
    </source>
</evidence>
<evidence type="ECO:0000256" key="1">
    <source>
        <dbReference type="ARBA" id="ARBA00004141"/>
    </source>
</evidence>
<accession>A0ABT6U5Q1</accession>
<keyword evidence="4" id="KW-0677">Repeat</keyword>
<dbReference type="InterPro" id="IPR051679">
    <property type="entry name" value="DASS-Related_Transporters"/>
</dbReference>
<evidence type="ECO:0000256" key="6">
    <source>
        <dbReference type="ARBA" id="ARBA00023136"/>
    </source>
</evidence>
<reference evidence="9 10" key="1">
    <citation type="submission" date="2022-02" db="EMBL/GenBank/DDBJ databases">
        <title>Genome analysis of Beneficial Microorganisms for Coral consortium from Pocillopora damicornis.</title>
        <authorList>
            <person name="Rosado P.M."/>
            <person name="Cardoso P.M."/>
            <person name="Rosado J.G."/>
            <person name="Schultz J."/>
            <person name="Rocha U."/>
            <person name="Costa T.K."/>
            <person name="Peixoto R.S."/>
        </authorList>
    </citation>
    <scope>NUCLEOTIDE SEQUENCE [LARGE SCALE GENOMIC DNA]</scope>
    <source>
        <strain evidence="9 10">BMC5</strain>
    </source>
</reference>
<sequence>MYQQLVLTGIMLVLVGCLFGTRLKPAWLFVGAIGISYLAGLISLEDMLINYANPSLITLILLVLVSIAVEKTTLVQKLAQSLSKGSLTSSVTKLGLSTAFLSSFTNNTAVVASLISAIKESPTHSPSKLLLPLSYTAILGGTITLIGTSTNLIVNGFAVEAGMEPLGFFDFTLIGLGALSVGLITILVMLRYLPDNGKNNQEVVPFYLEGKVETGSKLIGKSVEENGLRELKDLFLAEIIRGDKRICAVTPKQVIKEGDVLLFVGDIKSVPLLTRFDGLKVVHDKHEKDVEHLVEVVVSHSSKYIGKTIKEVRFREQFHAAVIAIRRGHDRLQGGLGKVQLQAGDSLILAPGKEFYSLPNLKREFVYISGLDLQTHLKPKQSNIVLASFAAVLGLSIVGLVPLVKGLLVLLIGLMLTGTIKLSEVKRRFPIELLAVVGSAIGLAKLMIGTGLAGEISSAMLYVLGDFGPYGAFIAIFLMTVLFTELITNNAAAALSFPVAYALAVGFDVSPLPFIMAVAFGASASFISPFGYQTNLMVYSAGNYRLKDYIAMGLPLSIIYSITVLILIPLVFPFQ</sequence>
<keyword evidence="6 7" id="KW-0472">Membrane</keyword>
<keyword evidence="3 7" id="KW-0812">Transmembrane</keyword>
<keyword evidence="2" id="KW-0813">Transport</keyword>
<feature type="transmembrane region" description="Helical" evidence="7">
    <location>
        <begin position="431"/>
        <end position="453"/>
    </location>
</feature>
<dbReference type="InterPro" id="IPR036721">
    <property type="entry name" value="RCK_C_sf"/>
</dbReference>
<dbReference type="InterPro" id="IPR006037">
    <property type="entry name" value="RCK_C"/>
</dbReference>
<evidence type="ECO:0000256" key="5">
    <source>
        <dbReference type="ARBA" id="ARBA00022989"/>
    </source>
</evidence>
<dbReference type="Pfam" id="PF02080">
    <property type="entry name" value="TrkA_C"/>
    <property type="match status" value="2"/>
</dbReference>
<dbReference type="Pfam" id="PF03600">
    <property type="entry name" value="CitMHS"/>
    <property type="match status" value="1"/>
</dbReference>
<feature type="transmembrane region" description="Helical" evidence="7">
    <location>
        <begin position="56"/>
        <end position="74"/>
    </location>
</feature>
<feature type="transmembrane region" description="Helical" evidence="7">
    <location>
        <begin position="553"/>
        <end position="572"/>
    </location>
</feature>
<comment type="caution">
    <text evidence="9">The sequence shown here is derived from an EMBL/GenBank/DDBJ whole genome shotgun (WGS) entry which is preliminary data.</text>
</comment>
<organism evidence="9 10">
    <name type="scientific">Pseudoalteromonas shioyasakiensis</name>
    <dbReference type="NCBI Taxonomy" id="1190813"/>
    <lineage>
        <taxon>Bacteria</taxon>
        <taxon>Pseudomonadati</taxon>
        <taxon>Pseudomonadota</taxon>
        <taxon>Gammaproteobacteria</taxon>
        <taxon>Alteromonadales</taxon>
        <taxon>Pseudoalteromonadaceae</taxon>
        <taxon>Pseudoalteromonas</taxon>
    </lineage>
</organism>
<feature type="domain" description="RCK C-terminal" evidence="8">
    <location>
        <begin position="280"/>
        <end position="367"/>
    </location>
</feature>
<keyword evidence="10" id="KW-1185">Reference proteome</keyword>
<feature type="transmembrane region" description="Helical" evidence="7">
    <location>
        <begin position="129"/>
        <end position="154"/>
    </location>
</feature>
<dbReference type="PANTHER" id="PTHR43652">
    <property type="entry name" value="BASIC AMINO ACID ANTIPORTER YFCC-RELATED"/>
    <property type="match status" value="1"/>
</dbReference>
<dbReference type="EMBL" id="JAKUMG010000022">
    <property type="protein sequence ID" value="MDI4671476.1"/>
    <property type="molecule type" value="Genomic_DNA"/>
</dbReference>
<dbReference type="SUPFAM" id="SSF116726">
    <property type="entry name" value="TrkA C-terminal domain-like"/>
    <property type="match status" value="2"/>
</dbReference>
<dbReference type="PANTHER" id="PTHR43652:SF2">
    <property type="entry name" value="BASIC AMINO ACID ANTIPORTER YFCC-RELATED"/>
    <property type="match status" value="1"/>
</dbReference>